<sequence>MLDRVFAAVGIGAARVDTLLETDSLRAGERLIGKVVIQGGKVDQEIDALVLELSSEVIREVSDNKVRVPHAWARLGISEAMTVKAGETREMPFEFEVPLAAPLAVGHQQPKTWVATRADISMALDPRDQDPLRILPSALHDAVFNAMQALGFQLRNAPLEASRRNPQMGCVQEFEFKPQPGGRFSHLDEAEIAFLPSSQGVLDMLIQRDTKARGMGSLLSEMAGTDEQLYRLTLEGRETSSELEQHLAKILA</sequence>
<dbReference type="InterPro" id="IPR009776">
    <property type="entry name" value="Spore_0_M"/>
</dbReference>
<dbReference type="PANTHER" id="PTHR40053:SF1">
    <property type="entry name" value="SPORULATION-CONTROL PROTEIN SPO0M"/>
    <property type="match status" value="1"/>
</dbReference>
<dbReference type="EMBL" id="FNGI01000001">
    <property type="protein sequence ID" value="SDL03438.1"/>
    <property type="molecule type" value="Genomic_DNA"/>
</dbReference>
<keyword evidence="2" id="KW-1185">Reference proteome</keyword>
<proteinExistence type="predicted"/>
<evidence type="ECO:0000313" key="2">
    <source>
        <dbReference type="Proteomes" id="UP000198654"/>
    </source>
</evidence>
<dbReference type="STRING" id="119000.SAMN05661010_00812"/>
<dbReference type="Proteomes" id="UP000198654">
    <property type="component" value="Unassembled WGS sequence"/>
</dbReference>
<evidence type="ECO:0000313" key="1">
    <source>
        <dbReference type="EMBL" id="SDL03438.1"/>
    </source>
</evidence>
<accession>A0A1G9GS12</accession>
<dbReference type="AlphaFoldDB" id="A0A1G9GS12"/>
<dbReference type="RefSeq" id="WP_089725703.1">
    <property type="nucleotide sequence ID" value="NZ_FNGI01000001.1"/>
</dbReference>
<gene>
    <name evidence="1" type="ORF">SAMN05661010_00812</name>
</gene>
<reference evidence="1 2" key="1">
    <citation type="submission" date="2016-10" db="EMBL/GenBank/DDBJ databases">
        <authorList>
            <person name="de Groot N.N."/>
        </authorList>
    </citation>
    <scope>NUCLEOTIDE SEQUENCE [LARGE SCALE GENOMIC DNA]</scope>
    <source>
        <strain evidence="1 2">DSM 14789</strain>
    </source>
</reference>
<dbReference type="PANTHER" id="PTHR40053">
    <property type="entry name" value="SPORULATION-CONTROL PROTEIN SPO0M"/>
    <property type="match status" value="1"/>
</dbReference>
<dbReference type="Pfam" id="PF07070">
    <property type="entry name" value="Spo0M"/>
    <property type="match status" value="1"/>
</dbReference>
<dbReference type="OrthoDB" id="2351239at2"/>
<protein>
    <submittedName>
        <fullName evidence="1">Sporulation-control protein</fullName>
    </submittedName>
</protein>
<organism evidence="1 2">
    <name type="scientific">Modicisalibacter muralis</name>
    <dbReference type="NCBI Taxonomy" id="119000"/>
    <lineage>
        <taxon>Bacteria</taxon>
        <taxon>Pseudomonadati</taxon>
        <taxon>Pseudomonadota</taxon>
        <taxon>Gammaproteobacteria</taxon>
        <taxon>Oceanospirillales</taxon>
        <taxon>Halomonadaceae</taxon>
        <taxon>Modicisalibacter</taxon>
    </lineage>
</organism>
<name>A0A1G9GS12_9GAMM</name>